<dbReference type="EMBL" id="VLKU01000001">
    <property type="protein sequence ID" value="TWI37965.1"/>
    <property type="molecule type" value="Genomic_DNA"/>
</dbReference>
<keyword evidence="3" id="KW-1185">Reference proteome</keyword>
<sequence length="559" mass="60744">MKTMPHGPRHSSGVALYFVSDAYDPGRHGLNGRRVAGQSFLTGYLRHMGEGPLTLCVDTAQAARAAREFCETVSPGRELRIVPTYSPQMTGIGTMYYPALTIADRAWARMPRGQSAWSLCGITHTTATRGSMAQIAQLGVAPLEPWDAVICTSRAVQSGVQTQLALTEEYLARRMPGGAPPPRPITEVIPLGIDTAAFAPDPSEGAKLRQKLGIAEGDVLCMVLSRLVPWGKFDPIPLYLSLQKAAQMTGKRLHLALVGRLDVGARERDFTDPARLMPDVTLHILDGADAAVRKASFSGADMFLFPIDNLQETFGLAPIEAMAAGLPVIATDWDGLRDTVSPESGFLIPTVTGDADHSRVESVRYLIGTDTELHFQGLAASMTSYDTGAMATRIAQLANDDDLRRRMGRAAQAHAISTFDWAQVIPQMQDLWARQNDLRAAVSREDSARYARLEVPVLPSAFATFAAWPSQRIKAGMLRVAATPAEGRAGIDEILTLRRHHEFKRGLETDERFHKVLAALRAAPGPLTSGQLAKSLNLPVLAIERVVLWLVKYDLATLA</sequence>
<evidence type="ECO:0000313" key="3">
    <source>
        <dbReference type="Proteomes" id="UP000316225"/>
    </source>
</evidence>
<dbReference type="GO" id="GO:0016757">
    <property type="term" value="F:glycosyltransferase activity"/>
    <property type="evidence" value="ECO:0007669"/>
    <property type="project" value="InterPro"/>
</dbReference>
<dbReference type="InterPro" id="IPR001296">
    <property type="entry name" value="Glyco_trans_1"/>
</dbReference>
<keyword evidence="2" id="KW-0808">Transferase</keyword>
<protein>
    <submittedName>
        <fullName evidence="2">Glycosyl transferase family 1</fullName>
    </submittedName>
</protein>
<evidence type="ECO:0000259" key="1">
    <source>
        <dbReference type="Pfam" id="PF00534"/>
    </source>
</evidence>
<comment type="caution">
    <text evidence="2">The sequence shown here is derived from an EMBL/GenBank/DDBJ whole genome shotgun (WGS) entry which is preliminary data.</text>
</comment>
<name>A0A562P0L7_9RHOB</name>
<accession>A0A562P0L7</accession>
<dbReference type="PANTHER" id="PTHR12526">
    <property type="entry name" value="GLYCOSYLTRANSFERASE"/>
    <property type="match status" value="1"/>
</dbReference>
<gene>
    <name evidence="2" type="ORF">IQ24_00098</name>
</gene>
<dbReference type="AlphaFoldDB" id="A0A562P0L7"/>
<dbReference type="CDD" id="cd03801">
    <property type="entry name" value="GT4_PimA-like"/>
    <property type="match status" value="1"/>
</dbReference>
<evidence type="ECO:0000313" key="2">
    <source>
        <dbReference type="EMBL" id="TWI37965.1"/>
    </source>
</evidence>
<reference evidence="2 3" key="1">
    <citation type="journal article" date="2015" name="Stand. Genomic Sci.">
        <title>Genomic Encyclopedia of Bacterial and Archaeal Type Strains, Phase III: the genomes of soil and plant-associated and newly described type strains.</title>
        <authorList>
            <person name="Whitman W.B."/>
            <person name="Woyke T."/>
            <person name="Klenk H.P."/>
            <person name="Zhou Y."/>
            <person name="Lilburn T.G."/>
            <person name="Beck B.J."/>
            <person name="De Vos P."/>
            <person name="Vandamme P."/>
            <person name="Eisen J.A."/>
            <person name="Garrity G."/>
            <person name="Hugenholtz P."/>
            <person name="Kyrpides N.C."/>
        </authorList>
    </citation>
    <scope>NUCLEOTIDE SEQUENCE [LARGE SCALE GENOMIC DNA]</scope>
    <source>
        <strain evidence="2 3">CGMCC 1.5364</strain>
    </source>
</reference>
<proteinExistence type="predicted"/>
<dbReference type="Proteomes" id="UP000316225">
    <property type="component" value="Unassembled WGS sequence"/>
</dbReference>
<feature type="domain" description="Glycosyl transferase family 1" evidence="1">
    <location>
        <begin position="208"/>
        <end position="351"/>
    </location>
</feature>
<dbReference type="Gene3D" id="3.40.50.2000">
    <property type="entry name" value="Glycogen Phosphorylase B"/>
    <property type="match status" value="4"/>
</dbReference>
<organism evidence="2 3">
    <name type="scientific">Paracoccus sulfuroxidans</name>
    <dbReference type="NCBI Taxonomy" id="384678"/>
    <lineage>
        <taxon>Bacteria</taxon>
        <taxon>Pseudomonadati</taxon>
        <taxon>Pseudomonadota</taxon>
        <taxon>Alphaproteobacteria</taxon>
        <taxon>Rhodobacterales</taxon>
        <taxon>Paracoccaceae</taxon>
        <taxon>Paracoccus</taxon>
    </lineage>
</organism>
<dbReference type="SUPFAM" id="SSF53756">
    <property type="entry name" value="UDP-Glycosyltransferase/glycogen phosphorylase"/>
    <property type="match status" value="1"/>
</dbReference>
<dbReference type="Pfam" id="PF00534">
    <property type="entry name" value="Glycos_transf_1"/>
    <property type="match status" value="1"/>
</dbReference>